<dbReference type="Pfam" id="PF03439">
    <property type="entry name" value="Spt5-NGN"/>
    <property type="match status" value="1"/>
</dbReference>
<dbReference type="InterPro" id="IPR014722">
    <property type="entry name" value="Rib_uL2_dom2"/>
</dbReference>
<comment type="subunit">
    <text evidence="4">Heterodimer composed of Spt4 and Spt5. Interacts with RNA polymerase (RNAP).</text>
</comment>
<evidence type="ECO:0000259" key="6">
    <source>
        <dbReference type="SMART" id="SM00738"/>
    </source>
</evidence>
<dbReference type="Gene3D" id="3.30.70.940">
    <property type="entry name" value="NusG, N-terminal domain"/>
    <property type="match status" value="1"/>
</dbReference>
<protein>
    <recommendedName>
        <fullName evidence="4 5">Transcription elongation factor Spt5</fullName>
    </recommendedName>
</protein>
<dbReference type="CDD" id="cd09887">
    <property type="entry name" value="NGN_Arch"/>
    <property type="match status" value="1"/>
</dbReference>
<comment type="similarity">
    <text evidence="4">Belongs to the archaeal Spt5 family.</text>
</comment>
<keyword evidence="7" id="KW-0251">Elongation factor</keyword>
<dbReference type="GO" id="GO:0006355">
    <property type="term" value="P:regulation of DNA-templated transcription"/>
    <property type="evidence" value="ECO:0007669"/>
    <property type="project" value="UniProtKB-UniRule"/>
</dbReference>
<evidence type="ECO:0000313" key="8">
    <source>
        <dbReference type="Proteomes" id="UP001451606"/>
    </source>
</evidence>
<dbReference type="Proteomes" id="UP001451606">
    <property type="component" value="Chromosome"/>
</dbReference>
<dbReference type="InterPro" id="IPR036735">
    <property type="entry name" value="NGN_dom_sf"/>
</dbReference>
<dbReference type="HAMAP" id="MF_00950">
    <property type="entry name" value="Spt5_arch"/>
    <property type="match status" value="1"/>
</dbReference>
<accession>A0AAX4NHD9</accession>
<dbReference type="GO" id="GO:0003746">
    <property type="term" value="F:translation elongation factor activity"/>
    <property type="evidence" value="ECO:0007669"/>
    <property type="project" value="UniProtKB-KW"/>
</dbReference>
<keyword evidence="7" id="KW-0648">Protein biosynthesis</keyword>
<dbReference type="InterPro" id="IPR006645">
    <property type="entry name" value="NGN-like_dom"/>
</dbReference>
<dbReference type="AlphaFoldDB" id="A0AAX4NHD9"/>
<dbReference type="Pfam" id="PF00467">
    <property type="entry name" value="KOW"/>
    <property type="match status" value="1"/>
</dbReference>
<dbReference type="RefSeq" id="WP_393971227.1">
    <property type="nucleotide sequence ID" value="NZ_CP133772.1"/>
</dbReference>
<comment type="function">
    <text evidence="4">Stimulates transcription elongation.</text>
</comment>
<dbReference type="KEGG" id="omr:OXIME_001487"/>
<dbReference type="InterPro" id="IPR008991">
    <property type="entry name" value="Translation_prot_SH3-like_sf"/>
</dbReference>
<evidence type="ECO:0000256" key="5">
    <source>
        <dbReference type="NCBIfam" id="TIGR00405"/>
    </source>
</evidence>
<sequence>MENVKSQYEWINFDPKDMDVGSGYSLEIPVTIRNIQSTKRRFNIRITAEFSQRDDLVEWFIESSLIKAKSVSMSPKDNHPIEEEMDIEPRGVRSSLITLITPKGGYMGDRVTLSFSITSEDGINSFQKDIVLKLVPTIVAIKTTVGNEFAVSRDLERKSERDKEERSAINKDASNEVLAIMSPFEVKGYLFAETMHPDRVSFIAKGIRGYKGMVEGAINLTEIEHYLTPKSVVSGLELGAFVELIDGPFKGEKAKIMSIDTPKEEVTVQLVESMVPIPVTVRAEAIRMLEKKS</sequence>
<evidence type="ECO:0000256" key="4">
    <source>
        <dbReference type="HAMAP-Rule" id="MF_00950"/>
    </source>
</evidence>
<dbReference type="InterPro" id="IPR005100">
    <property type="entry name" value="NGN-domain"/>
</dbReference>
<dbReference type="InterPro" id="IPR011590">
    <property type="entry name" value="Spt5_arc"/>
</dbReference>
<dbReference type="GO" id="GO:0006354">
    <property type="term" value="P:DNA-templated transcription elongation"/>
    <property type="evidence" value="ECO:0007669"/>
    <property type="project" value="InterPro"/>
</dbReference>
<organism evidence="7 8">
    <name type="scientific">Oxyplasma meridianum</name>
    <dbReference type="NCBI Taxonomy" id="3073602"/>
    <lineage>
        <taxon>Archaea</taxon>
        <taxon>Methanobacteriati</taxon>
        <taxon>Thermoplasmatota</taxon>
        <taxon>Thermoplasmata</taxon>
        <taxon>Thermoplasmatales</taxon>
        <taxon>Thermoplasmataceae</taxon>
        <taxon>Oxyplasma</taxon>
    </lineage>
</organism>
<proteinExistence type="inferred from homology"/>
<reference evidence="7 8" key="1">
    <citation type="submission" date="2023-09" db="EMBL/GenBank/DDBJ databases">
        <authorList>
            <person name="Golyshina O.V."/>
            <person name="Lunev E.A."/>
            <person name="Bargiela R."/>
            <person name="Gaines M.C."/>
            <person name="Daum B."/>
            <person name="Bale N.J."/>
            <person name="Koenen M."/>
            <person name="Sinninghe Damst J.S."/>
            <person name="Yakimov M."/>
            <person name="Golyshin P.N."/>
        </authorList>
    </citation>
    <scope>NUCLEOTIDE SEQUENCE [LARGE SCALE GENOMIC DNA]</scope>
    <source>
        <strain evidence="7 8">M1</strain>
    </source>
</reference>
<dbReference type="GeneID" id="95968225"/>
<dbReference type="SUPFAM" id="SSF50104">
    <property type="entry name" value="Translation proteins SH3-like domain"/>
    <property type="match status" value="1"/>
</dbReference>
<dbReference type="NCBIfam" id="TIGR00405">
    <property type="entry name" value="KOW_elon_Spt5"/>
    <property type="match status" value="1"/>
</dbReference>
<dbReference type="EMBL" id="CP133772">
    <property type="protein sequence ID" value="WYY00901.1"/>
    <property type="molecule type" value="Genomic_DNA"/>
</dbReference>
<evidence type="ECO:0000256" key="2">
    <source>
        <dbReference type="ARBA" id="ARBA00023015"/>
    </source>
</evidence>
<dbReference type="SMART" id="SM00738">
    <property type="entry name" value="NGN"/>
    <property type="match status" value="1"/>
</dbReference>
<keyword evidence="2 4" id="KW-0805">Transcription regulation</keyword>
<keyword evidence="3 4" id="KW-0804">Transcription</keyword>
<evidence type="ECO:0000256" key="1">
    <source>
        <dbReference type="ARBA" id="ARBA00006956"/>
    </source>
</evidence>
<evidence type="ECO:0000313" key="7">
    <source>
        <dbReference type="EMBL" id="WYY00901.1"/>
    </source>
</evidence>
<name>A0AAX4NHD9_9ARCH</name>
<feature type="domain" description="NusG-like N-terminal" evidence="6">
    <location>
        <begin position="135"/>
        <end position="230"/>
    </location>
</feature>
<keyword evidence="8" id="KW-1185">Reference proteome</keyword>
<evidence type="ECO:0000256" key="3">
    <source>
        <dbReference type="ARBA" id="ARBA00023163"/>
    </source>
</evidence>
<comment type="similarity">
    <text evidence="1">Belongs to the SPT5 family.</text>
</comment>
<dbReference type="CDD" id="cd06091">
    <property type="entry name" value="KOW_NusG"/>
    <property type="match status" value="1"/>
</dbReference>
<gene>
    <name evidence="4" type="primary">spt5</name>
    <name evidence="7" type="ORF">OXIME_001487</name>
</gene>
<dbReference type="InterPro" id="IPR005824">
    <property type="entry name" value="KOW"/>
</dbReference>
<dbReference type="Gene3D" id="2.30.30.30">
    <property type="match status" value="1"/>
</dbReference>